<dbReference type="SUPFAM" id="SSF53448">
    <property type="entry name" value="Nucleotide-diphospho-sugar transferases"/>
    <property type="match status" value="1"/>
</dbReference>
<dbReference type="Gene3D" id="3.90.550.10">
    <property type="entry name" value="Spore Coat Polysaccharide Biosynthesis Protein SpsA, Chain A"/>
    <property type="match status" value="1"/>
</dbReference>
<dbReference type="EMBL" id="JAYMFH010000014">
    <property type="protein sequence ID" value="MEC4295520.1"/>
    <property type="molecule type" value="Genomic_DNA"/>
</dbReference>
<name>A0ABU6J0T7_9ACTN</name>
<accession>A0ABU6J0T7</accession>
<gene>
    <name evidence="2" type="ORF">VJ920_09370</name>
</gene>
<organism evidence="2 3">
    <name type="scientific">Adlercreutzia shanghongiae</name>
    <dbReference type="NCBI Taxonomy" id="3111773"/>
    <lineage>
        <taxon>Bacteria</taxon>
        <taxon>Bacillati</taxon>
        <taxon>Actinomycetota</taxon>
        <taxon>Coriobacteriia</taxon>
        <taxon>Eggerthellales</taxon>
        <taxon>Eggerthellaceae</taxon>
        <taxon>Adlercreutzia</taxon>
    </lineage>
</organism>
<feature type="domain" description="Glycosyltransferase 2-like" evidence="1">
    <location>
        <begin position="10"/>
        <end position="112"/>
    </location>
</feature>
<dbReference type="InterPro" id="IPR029044">
    <property type="entry name" value="Nucleotide-diphossugar_trans"/>
</dbReference>
<evidence type="ECO:0000313" key="2">
    <source>
        <dbReference type="EMBL" id="MEC4295520.1"/>
    </source>
</evidence>
<dbReference type="CDD" id="cd00761">
    <property type="entry name" value="Glyco_tranf_GTA_type"/>
    <property type="match status" value="1"/>
</dbReference>
<comment type="caution">
    <text evidence="2">The sequence shown here is derived from an EMBL/GenBank/DDBJ whole genome shotgun (WGS) entry which is preliminary data.</text>
</comment>
<evidence type="ECO:0000259" key="1">
    <source>
        <dbReference type="Pfam" id="PF00535"/>
    </source>
</evidence>
<proteinExistence type="predicted"/>
<keyword evidence="3" id="KW-1185">Reference proteome</keyword>
<sequence length="297" mass="33443">MTDPTPKSICVFTPTFNRAYCLEGLYRSLVSQTCQDFYWLIVDDGSTDDTRALVEELAARNEISVGYICQDNGGKQRAWNTGVAACEQPLFFCVDSDDSLVPDAIEAILDRWNGVCENEGLAGIVGLDGTDPGAPLGTWMPEGHQATTIWDLYYRSGHKGDVAVVYRTDILRRYPFVVAEGEKFIAETYVYFLIDEHYELATLNKVLILADYRDDGYSRNARKVTRENPMGYIRLKRMHIERADTFLLKFKASILYLVGYHFSEESMLAGVRKAPNPAIAALAAPFAWVLALTEFRK</sequence>
<dbReference type="PANTHER" id="PTHR22916">
    <property type="entry name" value="GLYCOSYLTRANSFERASE"/>
    <property type="match status" value="1"/>
</dbReference>
<protein>
    <submittedName>
        <fullName evidence="2">Glycosyltransferase</fullName>
    </submittedName>
</protein>
<dbReference type="Proteomes" id="UP001343724">
    <property type="component" value="Unassembled WGS sequence"/>
</dbReference>
<dbReference type="Pfam" id="PF00535">
    <property type="entry name" value="Glycos_transf_2"/>
    <property type="match status" value="1"/>
</dbReference>
<dbReference type="InterPro" id="IPR001173">
    <property type="entry name" value="Glyco_trans_2-like"/>
</dbReference>
<dbReference type="PANTHER" id="PTHR22916:SF3">
    <property type="entry name" value="UDP-GLCNAC:BETAGAL BETA-1,3-N-ACETYLGLUCOSAMINYLTRANSFERASE-LIKE PROTEIN 1"/>
    <property type="match status" value="1"/>
</dbReference>
<reference evidence="2 3" key="1">
    <citation type="submission" date="2024-01" db="EMBL/GenBank/DDBJ databases">
        <title>novel species in genus Adlercreutzia.</title>
        <authorList>
            <person name="Liu X."/>
        </authorList>
    </citation>
    <scope>NUCLEOTIDE SEQUENCE [LARGE SCALE GENOMIC DNA]</scope>
    <source>
        <strain evidence="2 3">R22</strain>
    </source>
</reference>
<dbReference type="RefSeq" id="WP_326454965.1">
    <property type="nucleotide sequence ID" value="NZ_JAYMFH010000014.1"/>
</dbReference>
<evidence type="ECO:0000313" key="3">
    <source>
        <dbReference type="Proteomes" id="UP001343724"/>
    </source>
</evidence>